<evidence type="ECO:0000313" key="3">
    <source>
        <dbReference type="Proteomes" id="UP000184609"/>
    </source>
</evidence>
<organism evidence="2 3">
    <name type="scientific">Algoriphagus zhangzhouensis</name>
    <dbReference type="NCBI Taxonomy" id="1073327"/>
    <lineage>
        <taxon>Bacteria</taxon>
        <taxon>Pseudomonadati</taxon>
        <taxon>Bacteroidota</taxon>
        <taxon>Cytophagia</taxon>
        <taxon>Cytophagales</taxon>
        <taxon>Cyclobacteriaceae</taxon>
        <taxon>Algoriphagus</taxon>
    </lineage>
</organism>
<dbReference type="GO" id="GO:0006950">
    <property type="term" value="P:response to stress"/>
    <property type="evidence" value="ECO:0007669"/>
    <property type="project" value="UniProtKB-ARBA"/>
</dbReference>
<evidence type="ECO:0000259" key="1">
    <source>
        <dbReference type="Pfam" id="PF10263"/>
    </source>
</evidence>
<evidence type="ECO:0000313" key="2">
    <source>
        <dbReference type="EMBL" id="SHO63856.1"/>
    </source>
</evidence>
<keyword evidence="3" id="KW-1185">Reference proteome</keyword>
<name>A0A1M7ZGQ4_9BACT</name>
<dbReference type="RefSeq" id="WP_073572653.1">
    <property type="nucleotide sequence ID" value="NZ_FRXN01000004.1"/>
</dbReference>
<accession>A0A1M7ZGQ4</accession>
<dbReference type="EMBL" id="FRXN01000004">
    <property type="protein sequence ID" value="SHO63856.1"/>
    <property type="molecule type" value="Genomic_DNA"/>
</dbReference>
<dbReference type="AlphaFoldDB" id="A0A1M7ZGQ4"/>
<feature type="domain" description="SprT-like" evidence="1">
    <location>
        <begin position="32"/>
        <end position="106"/>
    </location>
</feature>
<dbReference type="Pfam" id="PF10263">
    <property type="entry name" value="SprT-like"/>
    <property type="match status" value="1"/>
</dbReference>
<dbReference type="Proteomes" id="UP000184609">
    <property type="component" value="Unassembled WGS sequence"/>
</dbReference>
<dbReference type="OrthoDB" id="267364at2"/>
<dbReference type="STRING" id="1073327.SAMN04488108_3021"/>
<sequence>MDNSDKLRKILQPQVPEHSLDYCLELWTKTPFHFKISRSRKTKLGDFRYRRDQSIQTITINSDLNRFQFLITFIHEVAHLHTFLKFGYNIPPHGAEWKSTFQQLMQPMLTPWVFPRDLLIPLQRHMKAPKASSARDLFLMKELSKYDPVELEDNTCFLSDLKPGIQFELSGRIFKKGETRRTRVLCEEVNSGRKYLIAQLAKVKAIG</sequence>
<reference evidence="3" key="1">
    <citation type="submission" date="2016-12" db="EMBL/GenBank/DDBJ databases">
        <authorList>
            <person name="Varghese N."/>
            <person name="Submissions S."/>
        </authorList>
    </citation>
    <scope>NUCLEOTIDE SEQUENCE [LARGE SCALE GENOMIC DNA]</scope>
    <source>
        <strain evidence="3">DSM 25035</strain>
    </source>
</reference>
<proteinExistence type="predicted"/>
<gene>
    <name evidence="2" type="ORF">SAMN04488108_3021</name>
</gene>
<dbReference type="InterPro" id="IPR006640">
    <property type="entry name" value="SprT-like_domain"/>
</dbReference>
<protein>
    <submittedName>
        <fullName evidence="2">SprT-like family protein</fullName>
    </submittedName>
</protein>